<dbReference type="InterPro" id="IPR003203">
    <property type="entry name" value="CobU/CobP"/>
</dbReference>
<dbReference type="Gene3D" id="3.40.50.300">
    <property type="entry name" value="P-loop containing nucleotide triphosphate hydrolases"/>
    <property type="match status" value="1"/>
</dbReference>
<name>A0A1T4Y6I5_9BACL</name>
<proteinExistence type="predicted"/>
<keyword evidence="1" id="KW-0808">Transferase</keyword>
<dbReference type="Pfam" id="PF02283">
    <property type="entry name" value="CobU"/>
    <property type="match status" value="1"/>
</dbReference>
<dbReference type="UniPathway" id="UPA00148">
    <property type="reaction ID" value="UER00236"/>
</dbReference>
<keyword evidence="1" id="KW-0418">Kinase</keyword>
<keyword evidence="2" id="KW-1185">Reference proteome</keyword>
<dbReference type="GO" id="GO:0009236">
    <property type="term" value="P:cobalamin biosynthetic process"/>
    <property type="evidence" value="ECO:0007669"/>
    <property type="project" value="UniProtKB-UniPathway"/>
</dbReference>
<organism evidence="1 2">
    <name type="scientific">Sporosarcina newyorkensis</name>
    <dbReference type="NCBI Taxonomy" id="759851"/>
    <lineage>
        <taxon>Bacteria</taxon>
        <taxon>Bacillati</taxon>
        <taxon>Bacillota</taxon>
        <taxon>Bacilli</taxon>
        <taxon>Bacillales</taxon>
        <taxon>Caryophanaceae</taxon>
        <taxon>Sporosarcina</taxon>
    </lineage>
</organism>
<dbReference type="EMBL" id="FUYJ01000003">
    <property type="protein sequence ID" value="SKA97330.1"/>
    <property type="molecule type" value="Genomic_DNA"/>
</dbReference>
<dbReference type="AlphaFoldDB" id="A0A1T4Y6I5"/>
<dbReference type="GO" id="GO:0043752">
    <property type="term" value="F:adenosylcobinamide kinase activity"/>
    <property type="evidence" value="ECO:0007669"/>
    <property type="project" value="InterPro"/>
</dbReference>
<reference evidence="2" key="1">
    <citation type="submission" date="2017-02" db="EMBL/GenBank/DDBJ databases">
        <authorList>
            <person name="Varghese N."/>
            <person name="Submissions S."/>
        </authorList>
    </citation>
    <scope>NUCLEOTIDE SEQUENCE [LARGE SCALE GENOMIC DNA]</scope>
    <source>
        <strain evidence="2">DSM 23966</strain>
    </source>
</reference>
<evidence type="ECO:0000313" key="2">
    <source>
        <dbReference type="Proteomes" id="UP000190042"/>
    </source>
</evidence>
<accession>A0A1T4Y6I5</accession>
<dbReference type="RefSeq" id="WP_040758520.1">
    <property type="nucleotide sequence ID" value="NZ_FUYJ01000003.1"/>
</dbReference>
<gene>
    <name evidence="1" type="ORF">SAMN04244570_1832</name>
</gene>
<evidence type="ECO:0000313" key="1">
    <source>
        <dbReference type="EMBL" id="SKA97330.1"/>
    </source>
</evidence>
<dbReference type="GO" id="GO:0016779">
    <property type="term" value="F:nucleotidyltransferase activity"/>
    <property type="evidence" value="ECO:0007669"/>
    <property type="project" value="UniProtKB-KW"/>
</dbReference>
<keyword evidence="1" id="KW-0548">Nucleotidyltransferase</keyword>
<protein>
    <submittedName>
        <fullName evidence="1">Adenosylcobinamide kinase /adenosylcobinamide-phosphate guanylyltransferase</fullName>
    </submittedName>
</protein>
<dbReference type="Proteomes" id="UP000190042">
    <property type="component" value="Unassembled WGS sequence"/>
</dbReference>
<dbReference type="SUPFAM" id="SSF52540">
    <property type="entry name" value="P-loop containing nucleoside triphosphate hydrolases"/>
    <property type="match status" value="1"/>
</dbReference>
<dbReference type="InterPro" id="IPR027417">
    <property type="entry name" value="P-loop_NTPase"/>
</dbReference>
<dbReference type="GO" id="GO:0000166">
    <property type="term" value="F:nucleotide binding"/>
    <property type="evidence" value="ECO:0007669"/>
    <property type="project" value="InterPro"/>
</dbReference>
<sequence length="129" mass="14516">MHIFIGGAYNGKTEYVRRWIGDQPSFFCTMETAGSAAPGERLVISDLHDWLQSTSLSESESLHAIREISSPDTVFILTEVGRGIVPLGSEQRDLRDRCGRLYQQLFAEATDIIRIWYGIPQTIKRSGLL</sequence>